<sequence>MAIRADAERFTGLALPIGILSIVAKQLVAEGSYATCASLNVTCQAVHEKTLQSLWKVNVQWAIKMIRMVPADVPINTPASPRTLSYRPQLREVHASWNRLVNSRGARYIEFLAVPQFQHGSIPMAQLGRRLNGLPGAGAILPKLKAVITLSDNSSGSGPTSRYGGFIHTTVLYGYGGEDLFHVCDSISQYALRSRRPRNKTYPEPETHHLLSKNAGITFLQ</sequence>
<keyword evidence="2" id="KW-1185">Reference proteome</keyword>
<organism evidence="1 2">
    <name type="scientific">Naganishia vaughanmartiniae</name>
    <dbReference type="NCBI Taxonomy" id="1424756"/>
    <lineage>
        <taxon>Eukaryota</taxon>
        <taxon>Fungi</taxon>
        <taxon>Dikarya</taxon>
        <taxon>Basidiomycota</taxon>
        <taxon>Agaricomycotina</taxon>
        <taxon>Tremellomycetes</taxon>
        <taxon>Filobasidiales</taxon>
        <taxon>Filobasidiaceae</taxon>
        <taxon>Naganishia</taxon>
    </lineage>
</organism>
<accession>A0ACC2XF32</accession>
<reference evidence="1" key="1">
    <citation type="submission" date="2023-04" db="EMBL/GenBank/DDBJ databases">
        <title>Draft Genome sequencing of Naganishia species isolated from polar environments using Oxford Nanopore Technology.</title>
        <authorList>
            <person name="Leo P."/>
            <person name="Venkateswaran K."/>
        </authorList>
    </citation>
    <scope>NUCLEOTIDE SEQUENCE</scope>
    <source>
        <strain evidence="1">MNA-CCFEE 5425</strain>
    </source>
</reference>
<comment type="caution">
    <text evidence="1">The sequence shown here is derived from an EMBL/GenBank/DDBJ whole genome shotgun (WGS) entry which is preliminary data.</text>
</comment>
<dbReference type="Proteomes" id="UP001243375">
    <property type="component" value="Unassembled WGS sequence"/>
</dbReference>
<protein>
    <submittedName>
        <fullName evidence="1">Uncharacterized protein</fullName>
    </submittedName>
</protein>
<proteinExistence type="predicted"/>
<gene>
    <name evidence="1" type="ORF">QFC22_001658</name>
</gene>
<evidence type="ECO:0000313" key="2">
    <source>
        <dbReference type="Proteomes" id="UP001243375"/>
    </source>
</evidence>
<dbReference type="EMBL" id="JASBWU010000004">
    <property type="protein sequence ID" value="KAJ9122238.1"/>
    <property type="molecule type" value="Genomic_DNA"/>
</dbReference>
<evidence type="ECO:0000313" key="1">
    <source>
        <dbReference type="EMBL" id="KAJ9122238.1"/>
    </source>
</evidence>
<name>A0ACC2XF32_9TREE</name>